<dbReference type="GO" id="GO:0004826">
    <property type="term" value="F:phenylalanine-tRNA ligase activity"/>
    <property type="evidence" value="ECO:0007669"/>
    <property type="project" value="UniProtKB-EC"/>
</dbReference>
<dbReference type="SUPFAM" id="SSF50494">
    <property type="entry name" value="Trypsin-like serine proteases"/>
    <property type="match status" value="1"/>
</dbReference>
<name>A0A066Z9Q9_9ACTN</name>
<dbReference type="InterPro" id="IPR019734">
    <property type="entry name" value="TPR_rpt"/>
</dbReference>
<protein>
    <submittedName>
        <fullName evidence="2">Phenylalanine-tRNA ligase</fullName>
        <ecNumber evidence="2">6.1.1.20</ecNumber>
    </submittedName>
</protein>
<dbReference type="RefSeq" id="WP_157031918.1">
    <property type="nucleotide sequence ID" value="NZ_KK853997.1"/>
</dbReference>
<dbReference type="eggNOG" id="COG0265">
    <property type="taxonomic scope" value="Bacteria"/>
</dbReference>
<dbReference type="OrthoDB" id="3218567at2"/>
<dbReference type="CDD" id="cd01120">
    <property type="entry name" value="RecA-like_superfamily"/>
    <property type="match status" value="1"/>
</dbReference>
<dbReference type="HOGENOM" id="CLU_234050_0_0_11"/>
<evidence type="ECO:0000313" key="3">
    <source>
        <dbReference type="Proteomes" id="UP000027178"/>
    </source>
</evidence>
<feature type="region of interest" description="Disordered" evidence="1">
    <location>
        <begin position="1056"/>
        <end position="1075"/>
    </location>
</feature>
<keyword evidence="3" id="KW-1185">Reference proteome</keyword>
<reference evidence="2 3" key="1">
    <citation type="submission" date="2014-05" db="EMBL/GenBank/DDBJ databases">
        <title>Draft Genome Sequence of Kitasatospora cheerisanensis KCTC 2395.</title>
        <authorList>
            <person name="Nam D.H."/>
        </authorList>
    </citation>
    <scope>NUCLEOTIDE SEQUENCE [LARGE SCALE GENOMIC DNA]</scope>
    <source>
        <strain evidence="2 3">KCTC 2395</strain>
    </source>
</reference>
<dbReference type="PANTHER" id="PTHR19959">
    <property type="entry name" value="KINESIN LIGHT CHAIN"/>
    <property type="match status" value="1"/>
</dbReference>
<dbReference type="eggNOG" id="COG0457">
    <property type="taxonomic scope" value="Bacteria"/>
</dbReference>
<dbReference type="Proteomes" id="UP000027178">
    <property type="component" value="Unassembled WGS sequence"/>
</dbReference>
<feature type="compositionally biased region" description="Basic and acidic residues" evidence="1">
    <location>
        <begin position="1061"/>
        <end position="1072"/>
    </location>
</feature>
<dbReference type="EC" id="6.1.1.20" evidence="2"/>
<dbReference type="EMBL" id="JNBY01000051">
    <property type="protein sequence ID" value="KDN86900.1"/>
    <property type="molecule type" value="Genomic_DNA"/>
</dbReference>
<dbReference type="SUPFAM" id="SSF48452">
    <property type="entry name" value="TPR-like"/>
    <property type="match status" value="6"/>
</dbReference>
<dbReference type="InterPro" id="IPR027417">
    <property type="entry name" value="P-loop_NTPase"/>
</dbReference>
<proteinExistence type="predicted"/>
<accession>A0A066Z9Q9</accession>
<organism evidence="2 3">
    <name type="scientific">Kitasatospora cheerisanensis KCTC 2395</name>
    <dbReference type="NCBI Taxonomy" id="1348663"/>
    <lineage>
        <taxon>Bacteria</taxon>
        <taxon>Bacillati</taxon>
        <taxon>Actinomycetota</taxon>
        <taxon>Actinomycetes</taxon>
        <taxon>Kitasatosporales</taxon>
        <taxon>Streptomycetaceae</taxon>
        <taxon>Kitasatospora</taxon>
    </lineage>
</organism>
<dbReference type="SMART" id="SM00028">
    <property type="entry name" value="TPR"/>
    <property type="match status" value="13"/>
</dbReference>
<evidence type="ECO:0000256" key="1">
    <source>
        <dbReference type="SAM" id="MobiDB-lite"/>
    </source>
</evidence>
<comment type="caution">
    <text evidence="2">The sequence shown here is derived from an EMBL/GenBank/DDBJ whole genome shotgun (WGS) entry which is preliminary data.</text>
</comment>
<sequence>MDRRRVVGVDAPAGPASGCAIGGRLVLTSAHAVGGGAAAVGVRVRVFRPGAPGRFGAVVVWCGRARGRDDAALLRVDEDPGWVEPRPVRWGRLVTDRTGVDCQAWGLPEHAQRDGWAAQVEQPSGWLNPGSGYVADRYVMTVREAAPNWARPEAPWGGMSGGAVFCGPLLTGVVAAERAHTGNGQLVLSPAYALHHEPAFRAALVAGGLPAAELEAVELHELADPAAHPERHGTPARSPVALLHAARRIVPFHGRDALLEELRAWSAPAGFDAGLVHGPAGQGKTRLAQEFAGELSARGWAVLWPQPSAEGEELYGLREVTRPLLVVLDYAESRTEQLVGLVRAAADHSGSRPFKVLLLARACGDWWERDLRSRIGEQLDGAPEWPLGGLEDDLPPDRSEPYRAVAARFAAALPALPECEGPDWAALAAALPGPGGLGDLRYGNPLTLHMTALADLLDAARPGARQGGTQQVEDRLLDHERRYWLRAAQARGLTAVLSPDTLEAALAAAHLTGAAGLEQARELWLRVPVLADQPADVRDRVTRWLAGLYPAVAPQPFGSLQPDRLAERQVARVLQADPALAGGLVAGADRAQRGQLVTVYARAAADPLLAGGLDAHLTELCVRHHGLLARAVVDAVTRSARPAPLVAALRTVIEDRSVPLADLRALHGLFPAASVALADTAVRLGQRIVEGCRAEAAADPGAGLPVLAVALGELAEALGEAGRPGEAVATAAEAVELHRRLAEHDPEEQLPRLALALGTLSKVLLVAGRNEESLPVLREAVEVSRGLTGLDGGYLLDAAGPGRAVAVRPPDAELSQATRESVGRFRLLAGADPLRYLPHLALMLVLQAAGLAAVGQAGEAVEPAREAVDRLRARPEPGPDELLVLVLALGVLSGCLGEAGRAEEAAGAAREAVAGLRELAERGRTAELGLAQALAGLSRILGEAGRHGEAVELAREAVDRLRPLAADDPDAQLKHLAQELNNLAIQLGELEEWDSALETAAESVRHHRRLAGLGGGGRRQPLALALVALAKALGDQGRWEDARAVAREAVELFDPAAEQDAADRDAADRDAAEQDAAEQPIGLAAALMSEARALNALDRHAEALPAAERAAAGFRAGRRQQMLEEALALRAASFCALGEWEAAERASREILSAGREALPGRRHRSATALLALYGVLNDTGRFEEALRVIAEAVDGRRASGRRSGLGVVLTFHAKALAAVGRTDEALTAGEEALACCRELAARNPGAHRQGLFLALNVQAANLGAAGQWERSVELAGEAVALCRSGLAAQPVGCTPQLAHALDTLARGLGELGDTERALAAREEAVAHFRTAVARRPRVYRDGLATALGGLTIDLAEADRPAEAAAAGREAVELRRRSAALSPVHLAALAGSLVVLAAVLDRIDRPEESAALRDEAVGHLRELARQDPEHRPDLVEALCERAEGSRAAGRPDEATADLREAVDLASALAGSAPDLHTALYVRAVNGYAAMLSSSGRWEEALAEGAELVRRLRAVAADGRNRPELADALAARAGGLLMVGRWEEGMADCAEAIGLLRELPERPTELALALSSMSAALLASGRPAEALPVAAEAVGLLRAAAGPDGGGSAELGGALGSWAGAAAALGQVAEAVAAGEEAVGLLRAAAADDSLTHRPTFVRVLGAHLIQLGVLGRWEEALTASREIPELFGPLPEDAPFADRALAAFVRLVPARALAESGRWEEAAEHWAAGGELLETLAEDRPELFLPTVAETAGLLAGALVALGRLAEAEELDAGAADRIRSAEAPDPANLCSALASGWNVAAAALYRQGRFEAAGQSWCVVVEHRRWAAEQDPDRYLPLYADSLRGLADALLAVELPEEALTAVQEAVAVGRERLAEEPGSAERTAWLAGVLDSRAVVLHLLDRFAEAAETAEESAGHWRALLAGDPAAGPALALCLVRLGLWREAVGRDDDAREALQEALLLHRALAEEDPGEFGEALQDVVDLLAEFDTED</sequence>
<dbReference type="InterPro" id="IPR009003">
    <property type="entry name" value="Peptidase_S1_PA"/>
</dbReference>
<gene>
    <name evidence="2" type="ORF">KCH_13460</name>
</gene>
<dbReference type="Gene3D" id="1.25.40.10">
    <property type="entry name" value="Tetratricopeptide repeat domain"/>
    <property type="match status" value="9"/>
</dbReference>
<dbReference type="PATRIC" id="fig|1348663.4.peg.1289"/>
<dbReference type="PANTHER" id="PTHR19959:SF119">
    <property type="entry name" value="FUNGAL LIPASE-LIKE DOMAIN-CONTAINING PROTEIN"/>
    <property type="match status" value="1"/>
</dbReference>
<dbReference type="eggNOG" id="COG0470">
    <property type="taxonomic scope" value="Bacteria"/>
</dbReference>
<dbReference type="InterPro" id="IPR011990">
    <property type="entry name" value="TPR-like_helical_dom_sf"/>
</dbReference>
<evidence type="ECO:0000313" key="2">
    <source>
        <dbReference type="EMBL" id="KDN86900.1"/>
    </source>
</evidence>
<dbReference type="SUPFAM" id="SSF52540">
    <property type="entry name" value="P-loop containing nucleoside triphosphate hydrolases"/>
    <property type="match status" value="1"/>
</dbReference>
<keyword evidence="2" id="KW-0436">Ligase</keyword>